<reference evidence="2" key="2">
    <citation type="submission" date="2023-05" db="EMBL/GenBank/DDBJ databases">
        <authorList>
            <consortium name="Lawrence Berkeley National Laboratory"/>
            <person name="Steindorff A."/>
            <person name="Hensen N."/>
            <person name="Bonometti L."/>
            <person name="Westerberg I."/>
            <person name="Brannstrom I.O."/>
            <person name="Guillou S."/>
            <person name="Cros-Aarteil S."/>
            <person name="Calhoun S."/>
            <person name="Haridas S."/>
            <person name="Kuo A."/>
            <person name="Mondo S."/>
            <person name="Pangilinan J."/>
            <person name="Riley R."/>
            <person name="Labutti K."/>
            <person name="Andreopoulos B."/>
            <person name="Lipzen A."/>
            <person name="Chen C."/>
            <person name="Yanf M."/>
            <person name="Daum C."/>
            <person name="Ng V."/>
            <person name="Clum A."/>
            <person name="Ohm R."/>
            <person name="Martin F."/>
            <person name="Silar P."/>
            <person name="Natvig D."/>
            <person name="Lalanne C."/>
            <person name="Gautier V."/>
            <person name="Ament-Velasquez S.L."/>
            <person name="Kruys A."/>
            <person name="Hutchinson M.I."/>
            <person name="Powell A.J."/>
            <person name="Barry K."/>
            <person name="Miller A.N."/>
            <person name="Grigoriev I.V."/>
            <person name="Debuchy R."/>
            <person name="Gladieux P."/>
            <person name="Thoren M.H."/>
            <person name="Johannesson H."/>
        </authorList>
    </citation>
    <scope>NUCLEOTIDE SEQUENCE</scope>
    <source>
        <strain evidence="2">PSN309</strain>
    </source>
</reference>
<feature type="region of interest" description="Disordered" evidence="1">
    <location>
        <begin position="1"/>
        <end position="23"/>
    </location>
</feature>
<name>A0AAN7AHW9_9PEZI</name>
<reference evidence="2" key="1">
    <citation type="journal article" date="2023" name="Mol. Phylogenet. Evol.">
        <title>Genome-scale phylogeny and comparative genomics of the fungal order Sordariales.</title>
        <authorList>
            <person name="Hensen N."/>
            <person name="Bonometti L."/>
            <person name="Westerberg I."/>
            <person name="Brannstrom I.O."/>
            <person name="Guillou S."/>
            <person name="Cros-Aarteil S."/>
            <person name="Calhoun S."/>
            <person name="Haridas S."/>
            <person name="Kuo A."/>
            <person name="Mondo S."/>
            <person name="Pangilinan J."/>
            <person name="Riley R."/>
            <person name="LaButti K."/>
            <person name="Andreopoulos B."/>
            <person name="Lipzen A."/>
            <person name="Chen C."/>
            <person name="Yan M."/>
            <person name="Daum C."/>
            <person name="Ng V."/>
            <person name="Clum A."/>
            <person name="Steindorff A."/>
            <person name="Ohm R.A."/>
            <person name="Martin F."/>
            <person name="Silar P."/>
            <person name="Natvig D.O."/>
            <person name="Lalanne C."/>
            <person name="Gautier V."/>
            <person name="Ament-Velasquez S.L."/>
            <person name="Kruys A."/>
            <person name="Hutchinson M.I."/>
            <person name="Powell A.J."/>
            <person name="Barry K."/>
            <person name="Miller A.N."/>
            <person name="Grigoriev I.V."/>
            <person name="Debuchy R."/>
            <person name="Gladieux P."/>
            <person name="Hiltunen Thoren M."/>
            <person name="Johannesson H."/>
        </authorList>
    </citation>
    <scope>NUCLEOTIDE SEQUENCE</scope>
    <source>
        <strain evidence="2">PSN309</strain>
    </source>
</reference>
<accession>A0AAN7AHW9</accession>
<proteinExistence type="predicted"/>
<evidence type="ECO:0000256" key="1">
    <source>
        <dbReference type="SAM" id="MobiDB-lite"/>
    </source>
</evidence>
<evidence type="ECO:0000313" key="2">
    <source>
        <dbReference type="EMBL" id="KAK4187224.1"/>
    </source>
</evidence>
<keyword evidence="3" id="KW-1185">Reference proteome</keyword>
<sequence length="113" mass="12262">MSQKECLADSQAPTLVNGDSQNFLPAPTTTVAKVEDTDGEIKIESIEKEAPIVLEPVEKEHKIKVHVDQNINLEGGEEVKHTHVEVEVLVFGGKLPSSEDAVKMIAEAKAMDS</sequence>
<feature type="compositionally biased region" description="Polar residues" evidence="1">
    <location>
        <begin position="11"/>
        <end position="23"/>
    </location>
</feature>
<comment type="caution">
    <text evidence="2">The sequence shown here is derived from an EMBL/GenBank/DDBJ whole genome shotgun (WGS) entry which is preliminary data.</text>
</comment>
<dbReference type="Proteomes" id="UP001302126">
    <property type="component" value="Unassembled WGS sequence"/>
</dbReference>
<dbReference type="AlphaFoldDB" id="A0AAN7AHW9"/>
<dbReference type="EMBL" id="MU864407">
    <property type="protein sequence ID" value="KAK4187224.1"/>
    <property type="molecule type" value="Genomic_DNA"/>
</dbReference>
<gene>
    <name evidence="2" type="ORF">QBC35DRAFT_452539</name>
</gene>
<organism evidence="2 3">
    <name type="scientific">Podospora australis</name>
    <dbReference type="NCBI Taxonomy" id="1536484"/>
    <lineage>
        <taxon>Eukaryota</taxon>
        <taxon>Fungi</taxon>
        <taxon>Dikarya</taxon>
        <taxon>Ascomycota</taxon>
        <taxon>Pezizomycotina</taxon>
        <taxon>Sordariomycetes</taxon>
        <taxon>Sordariomycetidae</taxon>
        <taxon>Sordariales</taxon>
        <taxon>Podosporaceae</taxon>
        <taxon>Podospora</taxon>
    </lineage>
</organism>
<evidence type="ECO:0000313" key="3">
    <source>
        <dbReference type="Proteomes" id="UP001302126"/>
    </source>
</evidence>
<protein>
    <submittedName>
        <fullName evidence="2">Uncharacterized protein</fullName>
    </submittedName>
</protein>